<keyword evidence="6" id="KW-0732">Signal</keyword>
<reference evidence="9 10" key="1">
    <citation type="submission" date="2018-06" db="EMBL/GenBank/DDBJ databases">
        <title>Mucibacter soli gen. nov., sp. nov., a new member of the family Chitinophagaceae producing mucin.</title>
        <authorList>
            <person name="Kim M.-K."/>
            <person name="Park S."/>
            <person name="Kim T.-S."/>
            <person name="Joung Y."/>
            <person name="Han J.-H."/>
            <person name="Kim S.B."/>
        </authorList>
    </citation>
    <scope>NUCLEOTIDE SEQUENCE [LARGE SCALE GENOMIC DNA]</scope>
    <source>
        <strain evidence="9 10">R1-15</strain>
    </source>
</reference>
<sequence>MTIRKPFAALLAGLFICFFSAGAKGRNSSVPKTNYRTKWVDSIYNNLNRQERIGQLFMVAAYSGGKNMNDTLISRLVSTHQIGGLIFMQGGPGRQAVLTNKYQQMAQVPLMIGMDAEWGLGMRLDSVMSFPKQMMLGAANDTALMYKMGMAVAYQCKRLGVHVDFAPDVDVNNNPANPVINMRSFGEDKTRVAKMGIAYMRGLQDNGVMACAKHFPGHGDTDVDSHKDLPTVNKSLEQLDTLELYPFKALIKAGVQSVMVAHLSIPALETEPNIPTTLSYNTITNLLKNKMGFNGLVFTDALNMQGVAKWFPSGEIDLRAYLAGNDVLLFSQDVPTAIQKIDSAINDGRINEKDLEQRVKKILAAKYDAGLAKWTPISTVNIVNDINQFTAPLRKQIATTAATLVRDNDATIGKIAARNLHVGYIGVNATSSQLAEIMGDAQRNMATNWLPKTSTNLQAKKLLDTIATNDVTIVAIHNLNIYPANNYGLDAQQVSFLQQLQGKKDVMIVLMGNAYVMQNFCSAPNVLIAYDDDTLTQQSIARVLLNEVKPKGILPVSPCNVIQPKLDTTVNMGTGMSPAMEMPLIPAVPYQLRKVTSPGDAGVVNLEALDKLNRFIQNSIVSGAFPGCRIIAAKDGMVFYNESFGYYTYDKKQPVDNKTIYDVASVTKVLSTTLAVMRLYEDGKLDLNKTIGDYLPQANGTDKAKLKIEDLLMHQAGLKSWIPFYKETLDSAGNLRADLYRTKSNDTFDTQVANNLFIRNDYKDTIWNRIYTTPLENKSRYVYSDLDFYFLAAIVEKISGTTIDKYVQTQFYKPLGLKSIMYQPMEKFDSTQIAPTEYDVFFRHQLVHGYVHDQGAALLGGVAGHAGIFATANDVAVVFQMLLNYGSYKNKQYFKKETIEKFIAYNSRLSRRGFGFDKPQPDRDDAGPTGNRCSGYAFGHQGFTGTCVWADPATGVVFVFLSNRVYPSAENNEINKLSVRTVAQDYIYEALGIPVNHNRPEVKKKQMAGK</sequence>
<dbReference type="InterPro" id="IPR012338">
    <property type="entry name" value="Beta-lactam/transpept-like"/>
</dbReference>
<evidence type="ECO:0000256" key="5">
    <source>
        <dbReference type="ARBA" id="ARBA00023295"/>
    </source>
</evidence>
<keyword evidence="5" id="KW-0326">Glycosidase</keyword>
<dbReference type="Pfam" id="PF00144">
    <property type="entry name" value="Beta-lactamase"/>
    <property type="match status" value="1"/>
</dbReference>
<evidence type="ECO:0000256" key="3">
    <source>
        <dbReference type="ARBA" id="ARBA00012663"/>
    </source>
</evidence>
<gene>
    <name evidence="9" type="ORF">DN068_11200</name>
</gene>
<comment type="catalytic activity">
    <reaction evidence="1">
        <text>Hydrolysis of terminal non-reducing N-acetyl-D-hexosamine residues in N-acetyl-beta-D-hexosaminides.</text>
        <dbReference type="EC" id="3.2.1.52"/>
    </reaction>
</comment>
<protein>
    <recommendedName>
        <fullName evidence="3">beta-N-acetylhexosaminidase</fullName>
        <ecNumber evidence="3">3.2.1.52</ecNumber>
    </recommendedName>
</protein>
<dbReference type="InterPro" id="IPR001764">
    <property type="entry name" value="Glyco_hydro_3_N"/>
</dbReference>
<keyword evidence="4 9" id="KW-0378">Hydrolase</keyword>
<dbReference type="GO" id="GO:0005975">
    <property type="term" value="P:carbohydrate metabolic process"/>
    <property type="evidence" value="ECO:0007669"/>
    <property type="project" value="InterPro"/>
</dbReference>
<evidence type="ECO:0000256" key="2">
    <source>
        <dbReference type="ARBA" id="ARBA00005336"/>
    </source>
</evidence>
<dbReference type="Gene3D" id="3.40.710.10">
    <property type="entry name" value="DD-peptidase/beta-lactamase superfamily"/>
    <property type="match status" value="1"/>
</dbReference>
<evidence type="ECO:0000259" key="7">
    <source>
        <dbReference type="Pfam" id="PF00144"/>
    </source>
</evidence>
<dbReference type="SUPFAM" id="SSF56601">
    <property type="entry name" value="beta-lactamase/transpeptidase-like"/>
    <property type="match status" value="1"/>
</dbReference>
<dbReference type="InterPro" id="IPR001466">
    <property type="entry name" value="Beta-lactam-related"/>
</dbReference>
<evidence type="ECO:0000256" key="1">
    <source>
        <dbReference type="ARBA" id="ARBA00001231"/>
    </source>
</evidence>
<comment type="similarity">
    <text evidence="2">Belongs to the glycosyl hydrolase 3 family.</text>
</comment>
<dbReference type="OrthoDB" id="9805821at2"/>
<dbReference type="RefSeq" id="WP_110999002.1">
    <property type="nucleotide sequence ID" value="NZ_QKTW01000016.1"/>
</dbReference>
<keyword evidence="10" id="KW-1185">Reference proteome</keyword>
<dbReference type="InterPro" id="IPR050226">
    <property type="entry name" value="NagZ_Beta-hexosaminidase"/>
</dbReference>
<dbReference type="Pfam" id="PF00933">
    <property type="entry name" value="Glyco_hydro_3"/>
    <property type="match status" value="1"/>
</dbReference>
<name>A0A2W2AL02_9BACT</name>
<dbReference type="InterPro" id="IPR017853">
    <property type="entry name" value="GH"/>
</dbReference>
<evidence type="ECO:0000313" key="9">
    <source>
        <dbReference type="EMBL" id="PZF72970.1"/>
    </source>
</evidence>
<dbReference type="GO" id="GO:0004563">
    <property type="term" value="F:beta-N-acetylhexosaminidase activity"/>
    <property type="evidence" value="ECO:0007669"/>
    <property type="project" value="UniProtKB-EC"/>
</dbReference>
<accession>A0A2W2AL02</accession>
<evidence type="ECO:0000256" key="6">
    <source>
        <dbReference type="SAM" id="SignalP"/>
    </source>
</evidence>
<evidence type="ECO:0000259" key="8">
    <source>
        <dbReference type="Pfam" id="PF00933"/>
    </source>
</evidence>
<dbReference type="InterPro" id="IPR036962">
    <property type="entry name" value="Glyco_hydro_3_N_sf"/>
</dbReference>
<dbReference type="AlphaFoldDB" id="A0A2W2AL02"/>
<dbReference type="PROSITE" id="PS00775">
    <property type="entry name" value="GLYCOSYL_HYDROL_F3"/>
    <property type="match status" value="1"/>
</dbReference>
<feature type="chain" id="PRO_5015962332" description="beta-N-acetylhexosaminidase" evidence="6">
    <location>
        <begin position="24"/>
        <end position="1010"/>
    </location>
</feature>
<dbReference type="SUPFAM" id="SSF51445">
    <property type="entry name" value="(Trans)glycosidases"/>
    <property type="match status" value="1"/>
</dbReference>
<dbReference type="PANTHER" id="PTHR30480">
    <property type="entry name" value="BETA-HEXOSAMINIDASE-RELATED"/>
    <property type="match status" value="1"/>
</dbReference>
<proteinExistence type="inferred from homology"/>
<dbReference type="Proteomes" id="UP000248745">
    <property type="component" value="Unassembled WGS sequence"/>
</dbReference>
<dbReference type="GO" id="GO:0009254">
    <property type="term" value="P:peptidoglycan turnover"/>
    <property type="evidence" value="ECO:0007669"/>
    <property type="project" value="TreeGrafter"/>
</dbReference>
<feature type="signal peptide" evidence="6">
    <location>
        <begin position="1"/>
        <end position="23"/>
    </location>
</feature>
<evidence type="ECO:0000313" key="10">
    <source>
        <dbReference type="Proteomes" id="UP000248745"/>
    </source>
</evidence>
<comment type="caution">
    <text evidence="9">The sequence shown here is derived from an EMBL/GenBank/DDBJ whole genome shotgun (WGS) entry which is preliminary data.</text>
</comment>
<dbReference type="InterPro" id="IPR019800">
    <property type="entry name" value="Glyco_hydro_3_AS"/>
</dbReference>
<dbReference type="InterPro" id="IPR036881">
    <property type="entry name" value="Glyco_hydro_3_C_sf"/>
</dbReference>
<evidence type="ECO:0000256" key="4">
    <source>
        <dbReference type="ARBA" id="ARBA00022801"/>
    </source>
</evidence>
<dbReference type="EMBL" id="QKTW01000016">
    <property type="protein sequence ID" value="PZF72970.1"/>
    <property type="molecule type" value="Genomic_DNA"/>
</dbReference>
<dbReference type="PRINTS" id="PR00133">
    <property type="entry name" value="GLHYDRLASE3"/>
</dbReference>
<dbReference type="Gene3D" id="3.20.20.300">
    <property type="entry name" value="Glycoside hydrolase, family 3, N-terminal domain"/>
    <property type="match status" value="1"/>
</dbReference>
<dbReference type="Gene3D" id="3.40.50.1700">
    <property type="entry name" value="Glycoside hydrolase family 3 C-terminal domain"/>
    <property type="match status" value="1"/>
</dbReference>
<dbReference type="SUPFAM" id="SSF52279">
    <property type="entry name" value="Beta-D-glucan exohydrolase, C-terminal domain"/>
    <property type="match status" value="1"/>
</dbReference>
<organism evidence="9 10">
    <name type="scientific">Taibaiella soli</name>
    <dbReference type="NCBI Taxonomy" id="1649169"/>
    <lineage>
        <taxon>Bacteria</taxon>
        <taxon>Pseudomonadati</taxon>
        <taxon>Bacteroidota</taxon>
        <taxon>Chitinophagia</taxon>
        <taxon>Chitinophagales</taxon>
        <taxon>Chitinophagaceae</taxon>
        <taxon>Taibaiella</taxon>
    </lineage>
</organism>
<feature type="domain" description="Glycoside hydrolase family 3 N-terminal" evidence="8">
    <location>
        <begin position="51"/>
        <end position="364"/>
    </location>
</feature>
<dbReference type="EC" id="3.2.1.52" evidence="3"/>
<feature type="domain" description="Beta-lactamase-related" evidence="7">
    <location>
        <begin position="613"/>
        <end position="974"/>
    </location>
</feature>
<dbReference type="PANTHER" id="PTHR30480:SF13">
    <property type="entry name" value="BETA-HEXOSAMINIDASE"/>
    <property type="match status" value="1"/>
</dbReference>